<accession>A0AAD8RAS5</accession>
<name>A0AAD8RAS5_LOLMU</name>
<keyword evidence="3" id="KW-1185">Reference proteome</keyword>
<dbReference type="EMBL" id="JAUUTY010000006">
    <property type="protein sequence ID" value="KAK1617587.1"/>
    <property type="molecule type" value="Genomic_DNA"/>
</dbReference>
<dbReference type="InterPro" id="IPR021109">
    <property type="entry name" value="Peptidase_aspartic_dom_sf"/>
</dbReference>
<dbReference type="Proteomes" id="UP001231189">
    <property type="component" value="Unassembled WGS sequence"/>
</dbReference>
<comment type="caution">
    <text evidence="2">The sequence shown here is derived from an EMBL/GenBank/DDBJ whole genome shotgun (WGS) entry which is preliminary data.</text>
</comment>
<protein>
    <submittedName>
        <fullName evidence="2">Uncharacterized protein</fullName>
    </submittedName>
</protein>
<proteinExistence type="predicted"/>
<evidence type="ECO:0000313" key="2">
    <source>
        <dbReference type="EMBL" id="KAK1617587.1"/>
    </source>
</evidence>
<organism evidence="2 3">
    <name type="scientific">Lolium multiflorum</name>
    <name type="common">Italian ryegrass</name>
    <name type="synonym">Lolium perenne subsp. multiflorum</name>
    <dbReference type="NCBI Taxonomy" id="4521"/>
    <lineage>
        <taxon>Eukaryota</taxon>
        <taxon>Viridiplantae</taxon>
        <taxon>Streptophyta</taxon>
        <taxon>Embryophyta</taxon>
        <taxon>Tracheophyta</taxon>
        <taxon>Spermatophyta</taxon>
        <taxon>Magnoliopsida</taxon>
        <taxon>Liliopsida</taxon>
        <taxon>Poales</taxon>
        <taxon>Poaceae</taxon>
        <taxon>BOP clade</taxon>
        <taxon>Pooideae</taxon>
        <taxon>Poodae</taxon>
        <taxon>Poeae</taxon>
        <taxon>Poeae Chloroplast Group 2 (Poeae type)</taxon>
        <taxon>Loliodinae</taxon>
        <taxon>Loliinae</taxon>
        <taxon>Lolium</taxon>
    </lineage>
</organism>
<sequence length="192" mass="20910">MQVDTATEVLSDEVLEMVTNMEALAVDEAEQLSMNAISGTDADSTIQLPARVNNLTVLLLVDSDSTRSFIDAAMVSKLGLIPQSRSPIQVKVANGEQLPSSSSELEPEVDRWLRGPCPEHWDARDGFLRRTQDDEPLTDGEEDLRLIDRELEVQATTTSSPGRGFSSDGRKRRGGGVLLRGYPPAKRFGGLG</sequence>
<dbReference type="Pfam" id="PF13650">
    <property type="entry name" value="Asp_protease_2"/>
    <property type="match status" value="1"/>
</dbReference>
<dbReference type="CDD" id="cd00303">
    <property type="entry name" value="retropepsin_like"/>
    <property type="match status" value="1"/>
</dbReference>
<gene>
    <name evidence="2" type="ORF">QYE76_023104</name>
</gene>
<dbReference type="Gene3D" id="2.40.70.10">
    <property type="entry name" value="Acid Proteases"/>
    <property type="match status" value="1"/>
</dbReference>
<evidence type="ECO:0000313" key="3">
    <source>
        <dbReference type="Proteomes" id="UP001231189"/>
    </source>
</evidence>
<dbReference type="AlphaFoldDB" id="A0AAD8RAS5"/>
<reference evidence="2" key="1">
    <citation type="submission" date="2023-07" db="EMBL/GenBank/DDBJ databases">
        <title>A chromosome-level genome assembly of Lolium multiflorum.</title>
        <authorList>
            <person name="Chen Y."/>
            <person name="Copetti D."/>
            <person name="Kolliker R."/>
            <person name="Studer B."/>
        </authorList>
    </citation>
    <scope>NUCLEOTIDE SEQUENCE</scope>
    <source>
        <strain evidence="2">02402/16</strain>
        <tissue evidence="2">Leaf</tissue>
    </source>
</reference>
<evidence type="ECO:0000256" key="1">
    <source>
        <dbReference type="SAM" id="MobiDB-lite"/>
    </source>
</evidence>
<feature type="region of interest" description="Disordered" evidence="1">
    <location>
        <begin position="152"/>
        <end position="192"/>
    </location>
</feature>